<sequence>MTTKERCAGSVSPGNLSGPWQFYWNLEWTFIKCNWWSQVYNIKSAIDSSPFYSRLNLNVF</sequence>
<organism evidence="1">
    <name type="scientific">Aster yellows phytoplasma</name>
    <dbReference type="NCBI Taxonomy" id="35779"/>
    <lineage>
        <taxon>Bacteria</taxon>
        <taxon>Bacillati</taxon>
        <taxon>Mycoplasmatota</taxon>
        <taxon>Mollicutes</taxon>
        <taxon>Acholeplasmatales</taxon>
        <taxon>Acholeplasmataceae</taxon>
        <taxon>Candidatus Phytoplasma</taxon>
        <taxon>16SrI (Aster yellows group)</taxon>
    </lineage>
</organism>
<proteinExistence type="predicted"/>
<evidence type="ECO:0000313" key="1">
    <source>
        <dbReference type="EMBL" id="AAO61945.1"/>
    </source>
</evidence>
<accession>Q847U1</accession>
<name>Q847U1_ASTYP</name>
<protein>
    <submittedName>
        <fullName evidence="1">Uncharacterized protein</fullName>
    </submittedName>
</protein>
<dbReference type="EMBL" id="AY191278">
    <property type="protein sequence ID" value="AAO61945.1"/>
    <property type="molecule type" value="Genomic_DNA"/>
</dbReference>
<reference evidence="1" key="1">
    <citation type="journal article" date="2003" name="J. Bacteriol.">
        <title>Identification and characterization of phytoplasmal genes, employing a novel method of isolating phytoplasmal genomic DNA.</title>
        <authorList>
            <person name="Melamed S."/>
            <person name="Tanne E."/>
            <person name="Ben-Haim R."/>
            <person name="Edelbaum O."/>
            <person name="Yogev D."/>
            <person name="Sela I."/>
        </authorList>
    </citation>
    <scope>NUCLEOTIDE SEQUENCE</scope>
</reference>
<dbReference type="AlphaFoldDB" id="Q847U1"/>